<sequence length="247" mass="26432">MSWFDATGLANIAKSALKGAQRTIDKALDIKEELNVVPANTPVDSNSEDFFGTWGITQSGHIKDAADRSGNVSKENKVSASIWGSFTTSFFDTSEEDLKTPLDSLEDTVESGPEHFCDSKLVVQHSDDPELSSGPVTVGVTETGTKGMDISSSLEEKELMEINLGTGSAIARRPGKVSNNVCTNRLSVISNESGKNSSESVDIITCSTECTTSPESDVLSLVQSLSTSSSTLGRLSVILNITVYWYF</sequence>
<gene>
    <name evidence="2" type="ORF">NQ315_017530</name>
</gene>
<dbReference type="EMBL" id="JANEYG010000072">
    <property type="protein sequence ID" value="KAJ8914434.1"/>
    <property type="molecule type" value="Genomic_DNA"/>
</dbReference>
<feature type="compositionally biased region" description="Low complexity" evidence="1">
    <location>
        <begin position="134"/>
        <end position="147"/>
    </location>
</feature>
<dbReference type="Proteomes" id="UP001159042">
    <property type="component" value="Unassembled WGS sequence"/>
</dbReference>
<protein>
    <submittedName>
        <fullName evidence="2">Uncharacterized protein</fullName>
    </submittedName>
</protein>
<dbReference type="AlphaFoldDB" id="A0AAV8VJV0"/>
<evidence type="ECO:0000313" key="2">
    <source>
        <dbReference type="EMBL" id="KAJ8914434.1"/>
    </source>
</evidence>
<keyword evidence="3" id="KW-1185">Reference proteome</keyword>
<feature type="region of interest" description="Disordered" evidence="1">
    <location>
        <begin position="127"/>
        <end position="147"/>
    </location>
</feature>
<comment type="caution">
    <text evidence="2">The sequence shown here is derived from an EMBL/GenBank/DDBJ whole genome shotgun (WGS) entry which is preliminary data.</text>
</comment>
<proteinExistence type="predicted"/>
<organism evidence="2 3">
    <name type="scientific">Exocentrus adspersus</name>
    <dbReference type="NCBI Taxonomy" id="1586481"/>
    <lineage>
        <taxon>Eukaryota</taxon>
        <taxon>Metazoa</taxon>
        <taxon>Ecdysozoa</taxon>
        <taxon>Arthropoda</taxon>
        <taxon>Hexapoda</taxon>
        <taxon>Insecta</taxon>
        <taxon>Pterygota</taxon>
        <taxon>Neoptera</taxon>
        <taxon>Endopterygota</taxon>
        <taxon>Coleoptera</taxon>
        <taxon>Polyphaga</taxon>
        <taxon>Cucujiformia</taxon>
        <taxon>Chrysomeloidea</taxon>
        <taxon>Cerambycidae</taxon>
        <taxon>Lamiinae</taxon>
        <taxon>Acanthocinini</taxon>
        <taxon>Exocentrus</taxon>
    </lineage>
</organism>
<reference evidence="2 3" key="1">
    <citation type="journal article" date="2023" name="Insect Mol. Biol.">
        <title>Genome sequencing provides insights into the evolution of gene families encoding plant cell wall-degrading enzymes in longhorned beetles.</title>
        <authorList>
            <person name="Shin N.R."/>
            <person name="Okamura Y."/>
            <person name="Kirsch R."/>
            <person name="Pauchet Y."/>
        </authorList>
    </citation>
    <scope>NUCLEOTIDE SEQUENCE [LARGE SCALE GENOMIC DNA]</scope>
    <source>
        <strain evidence="2">EAD_L_NR</strain>
    </source>
</reference>
<name>A0AAV8VJV0_9CUCU</name>
<evidence type="ECO:0000313" key="3">
    <source>
        <dbReference type="Proteomes" id="UP001159042"/>
    </source>
</evidence>
<accession>A0AAV8VJV0</accession>
<evidence type="ECO:0000256" key="1">
    <source>
        <dbReference type="SAM" id="MobiDB-lite"/>
    </source>
</evidence>